<evidence type="ECO:0000313" key="2">
    <source>
        <dbReference type="Proteomes" id="UP000278775"/>
    </source>
</evidence>
<accession>A0A3M7TIV7</accession>
<name>A0A3M7TIV7_9FLAO</name>
<dbReference type="Proteomes" id="UP000278775">
    <property type="component" value="Unassembled WGS sequence"/>
</dbReference>
<organism evidence="1 2">
    <name type="scientific">Chryseobacterium nematophagum</name>
    <dbReference type="NCBI Taxonomy" id="2305228"/>
    <lineage>
        <taxon>Bacteria</taxon>
        <taxon>Pseudomonadati</taxon>
        <taxon>Bacteroidota</taxon>
        <taxon>Flavobacteriia</taxon>
        <taxon>Flavobacteriales</taxon>
        <taxon>Weeksellaceae</taxon>
        <taxon>Chryseobacterium group</taxon>
        <taxon>Chryseobacterium</taxon>
    </lineage>
</organism>
<gene>
    <name evidence="1" type="ORF">D1631_17035</name>
</gene>
<sequence>MIFDDTLLREKELIDDKEVKKLENSLVALLIENISENINMVNRKLEFSNTTDSIVKKSLKKFYNTKVYRESLTKYLTKIEDISQLKLAAYQKKGLFIQSSEINPLQKLAIDEHLSYLNENGLNARFNQMLRKIIYSNIYAGRSQNQLEAELKNIISKKEALSKYIKQTLMQGADAYTSIIDQKITDKYIDNLTGYTMVGSLIESSSPQCRYCVEKLKRNIKKEDWKAVKEMASQNGLIEEAEFKNLPTHKLHYGCRHQFTPIIQ</sequence>
<evidence type="ECO:0008006" key="3">
    <source>
        <dbReference type="Google" id="ProtNLM"/>
    </source>
</evidence>
<comment type="caution">
    <text evidence="1">The sequence shown here is derived from an EMBL/GenBank/DDBJ whole genome shotgun (WGS) entry which is preliminary data.</text>
</comment>
<dbReference type="AlphaFoldDB" id="A0A3M7TIV7"/>
<dbReference type="EMBL" id="QWIU01000002">
    <property type="protein sequence ID" value="RNA63502.1"/>
    <property type="molecule type" value="Genomic_DNA"/>
</dbReference>
<protein>
    <recommendedName>
        <fullName evidence="3">Phage head morphogenesis domain-containing protein</fullName>
    </recommendedName>
</protein>
<reference evidence="1 2" key="1">
    <citation type="submission" date="2018-08" db="EMBL/GenBank/DDBJ databases">
        <title>Chryseobacterium nematophagum: a novel matrix digesting pathogen of nematodes.</title>
        <authorList>
            <person name="Page A."/>
            <person name="Roberts M."/>
            <person name="Felix M.-A."/>
            <person name="Weir W."/>
        </authorList>
    </citation>
    <scope>NUCLEOTIDE SEQUENCE [LARGE SCALE GENOMIC DNA]</scope>
    <source>
        <strain evidence="1 2">JUb129</strain>
    </source>
</reference>
<evidence type="ECO:0000313" key="1">
    <source>
        <dbReference type="EMBL" id="RNA63502.1"/>
    </source>
</evidence>
<dbReference type="RefSeq" id="WP_122637451.1">
    <property type="nucleotide sequence ID" value="NZ_QWIU01000002.1"/>
</dbReference>
<proteinExistence type="predicted"/>